<name>A0A174AAA3_9FIRM</name>
<evidence type="ECO:0000313" key="1">
    <source>
        <dbReference type="EMBL" id="CUN84799.1"/>
    </source>
</evidence>
<proteinExistence type="predicted"/>
<dbReference type="STRING" id="187979.ERS852385_01507"/>
<reference evidence="1 2" key="1">
    <citation type="submission" date="2015-09" db="EMBL/GenBank/DDBJ databases">
        <authorList>
            <consortium name="Pathogen Informatics"/>
        </authorList>
    </citation>
    <scope>NUCLEOTIDE SEQUENCE [LARGE SCALE GENOMIC DNA]</scope>
    <source>
        <strain evidence="1 2">2789STDY5608828</strain>
    </source>
</reference>
<gene>
    <name evidence="1" type="ORF">ERS852385_01507</name>
</gene>
<organism evidence="1 2">
    <name type="scientific">Mitsuokella jalaludinii</name>
    <dbReference type="NCBI Taxonomy" id="187979"/>
    <lineage>
        <taxon>Bacteria</taxon>
        <taxon>Bacillati</taxon>
        <taxon>Bacillota</taxon>
        <taxon>Negativicutes</taxon>
        <taxon>Selenomonadales</taxon>
        <taxon>Selenomonadaceae</taxon>
        <taxon>Mitsuokella</taxon>
    </lineage>
</organism>
<protein>
    <submittedName>
        <fullName evidence="1">Uncharacterized protein</fullName>
    </submittedName>
</protein>
<dbReference type="Proteomes" id="UP000095546">
    <property type="component" value="Unassembled WGS sequence"/>
</dbReference>
<keyword evidence="2" id="KW-1185">Reference proteome</keyword>
<accession>A0A174AAA3</accession>
<dbReference type="OrthoDB" id="9809206at2"/>
<dbReference type="RefSeq" id="WP_156333036.1">
    <property type="nucleotide sequence ID" value="NZ_CABIWZ010000010.1"/>
</dbReference>
<evidence type="ECO:0000313" key="2">
    <source>
        <dbReference type="Proteomes" id="UP000095546"/>
    </source>
</evidence>
<sequence>MRYKELGEYGIAFDVVLRIKNVVDEGILKHQFIKAIYQAYQEDEIKLLERTP</sequence>
<dbReference type="EMBL" id="CYYU01000010">
    <property type="protein sequence ID" value="CUN84799.1"/>
    <property type="molecule type" value="Genomic_DNA"/>
</dbReference>
<dbReference type="AlphaFoldDB" id="A0A174AAA3"/>